<evidence type="ECO:0000313" key="2">
    <source>
        <dbReference type="Proteomes" id="UP001501470"/>
    </source>
</evidence>
<dbReference type="RefSeq" id="WP_344515476.1">
    <property type="nucleotide sequence ID" value="NZ_BAAAQD010000057.1"/>
</dbReference>
<dbReference type="EMBL" id="BAAAQD010000057">
    <property type="protein sequence ID" value="GAA1576002.1"/>
    <property type="molecule type" value="Genomic_DNA"/>
</dbReference>
<organism evidence="1 2">
    <name type="scientific">Dactylosporangium maewongense</name>
    <dbReference type="NCBI Taxonomy" id="634393"/>
    <lineage>
        <taxon>Bacteria</taxon>
        <taxon>Bacillati</taxon>
        <taxon>Actinomycetota</taxon>
        <taxon>Actinomycetes</taxon>
        <taxon>Micromonosporales</taxon>
        <taxon>Micromonosporaceae</taxon>
        <taxon>Dactylosporangium</taxon>
    </lineage>
</organism>
<evidence type="ECO:0000313" key="1">
    <source>
        <dbReference type="EMBL" id="GAA1576002.1"/>
    </source>
</evidence>
<accession>A0ABN2DF46</accession>
<gene>
    <name evidence="1" type="ORF">GCM10009827_117320</name>
</gene>
<keyword evidence="2" id="KW-1185">Reference proteome</keyword>
<sequence length="86" mass="8976">MINAVLARDPAPRRPFGVPGGGSSFVVADGDGLSLCVPGPCEHPNWHVADARAVLRPTTDRLVFLTPAGLVTVAPQGDTLARPSHR</sequence>
<proteinExistence type="predicted"/>
<protein>
    <submittedName>
        <fullName evidence="1">Uncharacterized protein</fullName>
    </submittedName>
</protein>
<dbReference type="Proteomes" id="UP001501470">
    <property type="component" value="Unassembled WGS sequence"/>
</dbReference>
<reference evidence="1 2" key="1">
    <citation type="journal article" date="2019" name="Int. J. Syst. Evol. Microbiol.">
        <title>The Global Catalogue of Microorganisms (GCM) 10K type strain sequencing project: providing services to taxonomists for standard genome sequencing and annotation.</title>
        <authorList>
            <consortium name="The Broad Institute Genomics Platform"/>
            <consortium name="The Broad Institute Genome Sequencing Center for Infectious Disease"/>
            <person name="Wu L."/>
            <person name="Ma J."/>
        </authorList>
    </citation>
    <scope>NUCLEOTIDE SEQUENCE [LARGE SCALE GENOMIC DNA]</scope>
    <source>
        <strain evidence="1 2">JCM 15933</strain>
    </source>
</reference>
<name>A0ABN2DF46_9ACTN</name>
<comment type="caution">
    <text evidence="1">The sequence shown here is derived from an EMBL/GenBank/DDBJ whole genome shotgun (WGS) entry which is preliminary data.</text>
</comment>